<dbReference type="AlphaFoldDB" id="A0A1A7ZE17"/>
<dbReference type="Gene3D" id="3.60.10.10">
    <property type="entry name" value="Endonuclease/exonuclease/phosphatase"/>
    <property type="match status" value="1"/>
</dbReference>
<feature type="non-terminal residue" evidence="1">
    <location>
        <position position="1"/>
    </location>
</feature>
<protein>
    <recommendedName>
        <fullName evidence="2">Endonuclease/exonuclease/phosphatase domain-containing protein</fullName>
    </recommendedName>
</protein>
<accession>A0A1A7ZE17</accession>
<evidence type="ECO:0000313" key="1">
    <source>
        <dbReference type="EMBL" id="SBP40335.1"/>
    </source>
</evidence>
<name>A0A1A7ZE17_NOTFU</name>
<dbReference type="PANTHER" id="PTHR33776:SF3">
    <property type="entry name" value="PHD-TYPE DOMAIN-CONTAINING PROTEIN"/>
    <property type="match status" value="1"/>
</dbReference>
<dbReference type="EMBL" id="HADY01001850">
    <property type="protein sequence ID" value="SBP40335.1"/>
    <property type="molecule type" value="Transcribed_RNA"/>
</dbReference>
<reference evidence="1" key="2">
    <citation type="submission" date="2016-06" db="EMBL/GenBank/DDBJ databases">
        <title>The genome of a short-lived fish provides insights into sex chromosome evolution and the genetic control of aging.</title>
        <authorList>
            <person name="Reichwald K."/>
            <person name="Felder M."/>
            <person name="Petzold A."/>
            <person name="Koch P."/>
            <person name="Groth M."/>
            <person name="Platzer M."/>
        </authorList>
    </citation>
    <scope>NUCLEOTIDE SEQUENCE</scope>
    <source>
        <tissue evidence="1">Brain</tissue>
    </source>
</reference>
<organism evidence="1">
    <name type="scientific">Nothobranchius furzeri</name>
    <name type="common">Turquoise killifish</name>
    <dbReference type="NCBI Taxonomy" id="105023"/>
    <lineage>
        <taxon>Eukaryota</taxon>
        <taxon>Metazoa</taxon>
        <taxon>Chordata</taxon>
        <taxon>Craniata</taxon>
        <taxon>Vertebrata</taxon>
        <taxon>Euteleostomi</taxon>
        <taxon>Actinopterygii</taxon>
        <taxon>Neopterygii</taxon>
        <taxon>Teleostei</taxon>
        <taxon>Neoteleostei</taxon>
        <taxon>Acanthomorphata</taxon>
        <taxon>Ovalentaria</taxon>
        <taxon>Atherinomorphae</taxon>
        <taxon>Cyprinodontiformes</taxon>
        <taxon>Nothobranchiidae</taxon>
        <taxon>Nothobranchius</taxon>
    </lineage>
</organism>
<gene>
    <name evidence="1" type="primary">Nfu_g_1_002789</name>
</gene>
<dbReference type="SUPFAM" id="SSF56219">
    <property type="entry name" value="DNase I-like"/>
    <property type="match status" value="1"/>
</dbReference>
<sequence length="251" mass="28146">VSPPDFNLNFSTRSSKRGGGTAFISSSILSAKPVLFDHFTTFEYTAAVFSSPQILCVTVYRPPKQSAIFIQEFSEFLSILHNCFERIILASDFNLLIDNPSDPFSREFLNILSYMDFSQHVMQPTHNRGHTLGLVITYGLSTGVSSVVDLAISDDFCVFFGITSIIQQETSVRTVMKRHLTPEVAAGFMEVCRKIPPNNLSASCDFIVDDFNSGLKAALDLLSPFKIQKLQSKLTTPWRNENLKQLKRNCR</sequence>
<dbReference type="PANTHER" id="PTHR33776">
    <property type="entry name" value="ENDO/EXONUCLEASE/PHOSPHATASE DOMAIN-CONTAINING PROTEIN"/>
    <property type="match status" value="1"/>
</dbReference>
<proteinExistence type="predicted"/>
<dbReference type="InterPro" id="IPR036691">
    <property type="entry name" value="Endo/exonu/phosph_ase_sf"/>
</dbReference>
<evidence type="ECO:0008006" key="2">
    <source>
        <dbReference type="Google" id="ProtNLM"/>
    </source>
</evidence>
<reference evidence="1" key="1">
    <citation type="submission" date="2016-05" db="EMBL/GenBank/DDBJ databases">
        <authorList>
            <person name="Lavstsen T."/>
            <person name="Jespersen J.S."/>
        </authorList>
    </citation>
    <scope>NUCLEOTIDE SEQUENCE</scope>
    <source>
        <tissue evidence="1">Brain</tissue>
    </source>
</reference>
<feature type="non-terminal residue" evidence="1">
    <location>
        <position position="251"/>
    </location>
</feature>